<dbReference type="AlphaFoldDB" id="A0A0F9IPT1"/>
<dbReference type="InterPro" id="IPR002298">
    <property type="entry name" value="DNA_polymerase_A"/>
</dbReference>
<dbReference type="GO" id="GO:0003887">
    <property type="term" value="F:DNA-directed DNA polymerase activity"/>
    <property type="evidence" value="ECO:0007669"/>
    <property type="project" value="InterPro"/>
</dbReference>
<dbReference type="InterPro" id="IPR036895">
    <property type="entry name" value="Uracil-DNA_glycosylase-like_sf"/>
</dbReference>
<evidence type="ECO:0000259" key="2">
    <source>
        <dbReference type="SMART" id="SM00482"/>
    </source>
</evidence>
<keyword evidence="1" id="KW-0235">DNA replication</keyword>
<name>A0A0F9IPT1_9ZZZZ</name>
<evidence type="ECO:0000313" key="3">
    <source>
        <dbReference type="EMBL" id="KKM21894.1"/>
    </source>
</evidence>
<organism evidence="3">
    <name type="scientific">marine sediment metagenome</name>
    <dbReference type="NCBI Taxonomy" id="412755"/>
    <lineage>
        <taxon>unclassified sequences</taxon>
        <taxon>metagenomes</taxon>
        <taxon>ecological metagenomes</taxon>
    </lineage>
</organism>
<dbReference type="PRINTS" id="PR00868">
    <property type="entry name" value="DNAPOLI"/>
</dbReference>
<feature type="domain" description="DNA-directed DNA polymerase family A palm" evidence="2">
    <location>
        <begin position="552"/>
        <end position="760"/>
    </location>
</feature>
<dbReference type="SUPFAM" id="SSF52141">
    <property type="entry name" value="Uracil-DNA glycosylase-like"/>
    <property type="match status" value="1"/>
</dbReference>
<dbReference type="InterPro" id="IPR002562">
    <property type="entry name" value="3'-5'_exonuclease_dom"/>
</dbReference>
<dbReference type="Pfam" id="PF01612">
    <property type="entry name" value="DNA_pol_A_exo1"/>
    <property type="match status" value="1"/>
</dbReference>
<gene>
    <name evidence="3" type="ORF">LCGC14_1630850</name>
</gene>
<accession>A0A0F9IPT1</accession>
<dbReference type="CDD" id="cd10030">
    <property type="entry name" value="UDG-F4_TTUDGA_SPO1dp_like"/>
    <property type="match status" value="1"/>
</dbReference>
<dbReference type="InterPro" id="IPR012337">
    <property type="entry name" value="RNaseH-like_sf"/>
</dbReference>
<dbReference type="InterPro" id="IPR005122">
    <property type="entry name" value="Uracil-DNA_glycosylase-like"/>
</dbReference>
<dbReference type="Gene3D" id="1.10.150.20">
    <property type="entry name" value="5' to 3' exonuclease, C-terminal subdomain"/>
    <property type="match status" value="1"/>
</dbReference>
<dbReference type="InterPro" id="IPR001098">
    <property type="entry name" value="DNA-dir_DNA_pol_A_palm_dom"/>
</dbReference>
<dbReference type="GO" id="GO:0003677">
    <property type="term" value="F:DNA binding"/>
    <property type="evidence" value="ECO:0007669"/>
    <property type="project" value="InterPro"/>
</dbReference>
<comment type="caution">
    <text evidence="3">The sequence shown here is derived from an EMBL/GenBank/DDBJ whole genome shotgun (WGS) entry which is preliminary data.</text>
</comment>
<protein>
    <recommendedName>
        <fullName evidence="2">DNA-directed DNA polymerase family A palm domain-containing protein</fullName>
    </recommendedName>
</protein>
<evidence type="ECO:0000256" key="1">
    <source>
        <dbReference type="ARBA" id="ARBA00022705"/>
    </source>
</evidence>
<dbReference type="GO" id="GO:0006302">
    <property type="term" value="P:double-strand break repair"/>
    <property type="evidence" value="ECO:0007669"/>
    <property type="project" value="TreeGrafter"/>
</dbReference>
<dbReference type="GO" id="GO:0006261">
    <property type="term" value="P:DNA-templated DNA replication"/>
    <property type="evidence" value="ECO:0007669"/>
    <property type="project" value="InterPro"/>
</dbReference>
<dbReference type="PANTHER" id="PTHR10133:SF27">
    <property type="entry name" value="DNA POLYMERASE NU"/>
    <property type="match status" value="1"/>
</dbReference>
<proteinExistence type="predicted"/>
<dbReference type="SUPFAM" id="SSF53098">
    <property type="entry name" value="Ribonuclease H-like"/>
    <property type="match status" value="1"/>
</dbReference>
<reference evidence="3" key="1">
    <citation type="journal article" date="2015" name="Nature">
        <title>Complex archaea that bridge the gap between prokaryotes and eukaryotes.</title>
        <authorList>
            <person name="Spang A."/>
            <person name="Saw J.H."/>
            <person name="Jorgensen S.L."/>
            <person name="Zaremba-Niedzwiedzka K."/>
            <person name="Martijn J."/>
            <person name="Lind A.E."/>
            <person name="van Eijk R."/>
            <person name="Schleper C."/>
            <person name="Guy L."/>
            <person name="Ettema T.J."/>
        </authorList>
    </citation>
    <scope>NUCLEOTIDE SEQUENCE</scope>
</reference>
<dbReference type="SUPFAM" id="SSF56672">
    <property type="entry name" value="DNA/RNA polymerases"/>
    <property type="match status" value="1"/>
</dbReference>
<dbReference type="GO" id="GO:0008408">
    <property type="term" value="F:3'-5' exonuclease activity"/>
    <property type="evidence" value="ECO:0007669"/>
    <property type="project" value="InterPro"/>
</dbReference>
<feature type="non-terminal residue" evidence="3">
    <location>
        <position position="1"/>
    </location>
</feature>
<dbReference type="Gene3D" id="3.40.470.10">
    <property type="entry name" value="Uracil-DNA glycosylase-like domain"/>
    <property type="match status" value="1"/>
</dbReference>
<dbReference type="Pfam" id="PF00476">
    <property type="entry name" value="DNA_pol_A"/>
    <property type="match status" value="1"/>
</dbReference>
<dbReference type="PANTHER" id="PTHR10133">
    <property type="entry name" value="DNA POLYMERASE I"/>
    <property type="match status" value="1"/>
</dbReference>
<dbReference type="InterPro" id="IPR036397">
    <property type="entry name" value="RNaseH_sf"/>
</dbReference>
<sequence length="804" mass="90478">GYDEDKENRPLIGRAGDMLRDAAERSGLNENEIFFTNVAKCATPENRPPTQGELKACSTYLQAELKHVKPKFIFAFGTEALNQITGKRHGTKGKGGAPGITKLQGKVLTVGKYTVFPMASPSYIVRQGGEEDSKGGERVRAAYFAVLARNITIMRGMQSGAKNPLAKEPVVKLCLTMKAVNMALDDLETKDVIAFDLETQGLWPASDKALHIVCLSGDGDTAYVIPFQHPKTPAEITENLDLVRKRLSHLLTTKRTVAQYAPFDMLWLRTKGVQCKCSFDTKYACHILDENVPTKLKARSPEDVPGQVEMYLGVPSGYSLDMSHADTYVWPLAELSKYGGMDAAYTWRLRGVHRERFKKEPRLMKLFVNMTMPAVELITQITMNGIAVDWDYLDEQSNEKGKGSKDKRVKAISRKLQKAMPPCPVKWTDGRREKPIKGDWATDDLGILLYNGLDFPVIEGKRTDKTGLASIKDEVIIDLRAEVEGHDKATVTFLNMVMEYGDLRKDQAFITGWRELRREDNRLHPTYHLDGAVTGRTSCREPNLQQTPRRGDMRRAFIARPGWGFLQVDYSQLELRLAADDAQEQVMLAIFSDPKGDIHTSTAAIVAGVPESKVDYQLRNKGKPINFGLLYGMSARGFQHYARYKYEVYFTLQEVEEAIKTFFKKYPGLKPWHKRRQAECKRTGEVVSCVGRKRRPAKIYSPNRAEESRALRQAVNSPIQGGGSDITLFAGTLMMPFDTEEILPVGFVHDAFLFEVRLDRMDFWHDRIKENFEGVRAPLKDKLLADIGVPLTADVEVGDSWAFA</sequence>
<dbReference type="Gene3D" id="3.30.420.10">
    <property type="entry name" value="Ribonuclease H-like superfamily/Ribonuclease H"/>
    <property type="match status" value="1"/>
</dbReference>
<dbReference type="Pfam" id="PF03167">
    <property type="entry name" value="UDG"/>
    <property type="match status" value="1"/>
</dbReference>
<dbReference type="InterPro" id="IPR043502">
    <property type="entry name" value="DNA/RNA_pol_sf"/>
</dbReference>
<dbReference type="Gene3D" id="3.30.70.370">
    <property type="match status" value="1"/>
</dbReference>
<dbReference type="SMART" id="SM00482">
    <property type="entry name" value="POLAc"/>
    <property type="match status" value="1"/>
</dbReference>
<dbReference type="EMBL" id="LAZR01013455">
    <property type="protein sequence ID" value="KKM21894.1"/>
    <property type="molecule type" value="Genomic_DNA"/>
</dbReference>